<accession>A0A6J4RWW8</accession>
<dbReference type="InterPro" id="IPR006977">
    <property type="entry name" value="Yip1_dom"/>
</dbReference>
<evidence type="ECO:0000256" key="5">
    <source>
        <dbReference type="SAM" id="Phobius"/>
    </source>
</evidence>
<name>A0A6J4RWW8_9ACTN</name>
<feature type="transmembrane region" description="Helical" evidence="5">
    <location>
        <begin position="116"/>
        <end position="138"/>
    </location>
</feature>
<keyword evidence="2 5" id="KW-0812">Transmembrane</keyword>
<sequence length="192" mass="20554">MSRARYGGAPEDFWGALRGVWLAPGEFFARLDPDAGFVRPTVFASMVFYLNLVLGEALQAVWVGEFNAGFLYVLFFGLVVSLILAPFLVSALAVLVQVIHSGGPSRRDFRSLYRHLAYATGIGIVLWIPFGPIVAIPYGAYAITTAVKTALGTDGRRAAAAALIPLVAVLLILLLLTGPSEAYELLRNPAGS</sequence>
<feature type="transmembrane region" description="Helical" evidence="5">
    <location>
        <begin position="42"/>
        <end position="64"/>
    </location>
</feature>
<feature type="transmembrane region" description="Helical" evidence="5">
    <location>
        <begin position="70"/>
        <end position="95"/>
    </location>
</feature>
<evidence type="ECO:0000313" key="7">
    <source>
        <dbReference type="EMBL" id="CAA9479564.1"/>
    </source>
</evidence>
<reference evidence="7" key="1">
    <citation type="submission" date="2020-02" db="EMBL/GenBank/DDBJ databases">
        <authorList>
            <person name="Meier V. D."/>
        </authorList>
    </citation>
    <scope>NUCLEOTIDE SEQUENCE</scope>
    <source>
        <strain evidence="7">AVDCRST_MAG12</strain>
    </source>
</reference>
<evidence type="ECO:0000256" key="4">
    <source>
        <dbReference type="ARBA" id="ARBA00023136"/>
    </source>
</evidence>
<dbReference type="AlphaFoldDB" id="A0A6J4RWW8"/>
<evidence type="ECO:0000259" key="6">
    <source>
        <dbReference type="Pfam" id="PF04893"/>
    </source>
</evidence>
<dbReference type="GO" id="GO:0016020">
    <property type="term" value="C:membrane"/>
    <property type="evidence" value="ECO:0007669"/>
    <property type="project" value="UniProtKB-SubCell"/>
</dbReference>
<comment type="subcellular location">
    <subcellularLocation>
        <location evidence="1">Membrane</location>
        <topology evidence="1">Multi-pass membrane protein</topology>
    </subcellularLocation>
</comment>
<gene>
    <name evidence="7" type="ORF">AVDCRST_MAG12-1423</name>
</gene>
<feature type="transmembrane region" description="Helical" evidence="5">
    <location>
        <begin position="158"/>
        <end position="177"/>
    </location>
</feature>
<feature type="domain" description="Yip1" evidence="6">
    <location>
        <begin position="19"/>
        <end position="175"/>
    </location>
</feature>
<evidence type="ECO:0000256" key="2">
    <source>
        <dbReference type="ARBA" id="ARBA00022692"/>
    </source>
</evidence>
<proteinExistence type="predicted"/>
<keyword evidence="4 5" id="KW-0472">Membrane</keyword>
<evidence type="ECO:0000256" key="1">
    <source>
        <dbReference type="ARBA" id="ARBA00004141"/>
    </source>
</evidence>
<organism evidence="7">
    <name type="scientific">uncultured Rubrobacteraceae bacterium</name>
    <dbReference type="NCBI Taxonomy" id="349277"/>
    <lineage>
        <taxon>Bacteria</taxon>
        <taxon>Bacillati</taxon>
        <taxon>Actinomycetota</taxon>
        <taxon>Rubrobacteria</taxon>
        <taxon>Rubrobacterales</taxon>
        <taxon>Rubrobacteraceae</taxon>
        <taxon>environmental samples</taxon>
    </lineage>
</organism>
<dbReference type="Pfam" id="PF04893">
    <property type="entry name" value="Yip1"/>
    <property type="match status" value="1"/>
</dbReference>
<keyword evidence="3 5" id="KW-1133">Transmembrane helix</keyword>
<evidence type="ECO:0000256" key="3">
    <source>
        <dbReference type="ARBA" id="ARBA00022989"/>
    </source>
</evidence>
<dbReference type="EMBL" id="CADCVK010000222">
    <property type="protein sequence ID" value="CAA9479564.1"/>
    <property type="molecule type" value="Genomic_DNA"/>
</dbReference>
<protein>
    <recommendedName>
        <fullName evidence="6">Yip1 domain-containing protein</fullName>
    </recommendedName>
</protein>